<gene>
    <name evidence="1" type="ORF">KEG57_14310</name>
</gene>
<sequence length="370" mass="41265">MFDWFRKRGASKLEPIHPPWRAGQYVTYYLEREDGVWAAFVLRILGQTQDGAWIIQGDFKTRAGESTVWFRSDPSAPENEPDPIPVKQTLVRSSQVEANVEDRMADDPLVMVTLAMNLLMVRRWPAASESLRTEPRSVSHPCEIERAHLLVTDGPGYKKHHDIHPRVMLTGVACLSIDGHRNPMTATSFGLNDPEADGSTSYDDFVDLSYPKRVAHDGFELTYPATWFLRERETESKQKSTVKSYFAMTGGVSCSLTLSVRVREGSIDEIARERDAVLAKLSAPIDGPMGRVSPRETLKLPGDAKGFLGALENPGIDGLSCDGVYVSEDGRRFANVIVFLCVLKENPRARGTLANYERVAREILASFAFT</sequence>
<organism evidence="1 2">
    <name type="scientific">Polyangium jinanense</name>
    <dbReference type="NCBI Taxonomy" id="2829994"/>
    <lineage>
        <taxon>Bacteria</taxon>
        <taxon>Pseudomonadati</taxon>
        <taxon>Myxococcota</taxon>
        <taxon>Polyangia</taxon>
        <taxon>Polyangiales</taxon>
        <taxon>Polyangiaceae</taxon>
        <taxon>Polyangium</taxon>
    </lineage>
</organism>
<dbReference type="Proteomes" id="UP001151081">
    <property type="component" value="Unassembled WGS sequence"/>
</dbReference>
<dbReference type="RefSeq" id="WP_272420352.1">
    <property type="nucleotide sequence ID" value="NZ_JAGTJJ010000005.1"/>
</dbReference>
<name>A0A9X3X0A2_9BACT</name>
<reference evidence="1 2" key="1">
    <citation type="submission" date="2021-04" db="EMBL/GenBank/DDBJ databases">
        <title>Genome analysis of Polyangium sp.</title>
        <authorList>
            <person name="Li Y."/>
            <person name="Wang J."/>
        </authorList>
    </citation>
    <scope>NUCLEOTIDE SEQUENCE [LARGE SCALE GENOMIC DNA]</scope>
    <source>
        <strain evidence="1 2">SDU14</strain>
    </source>
</reference>
<dbReference type="AlphaFoldDB" id="A0A9X3X0A2"/>
<protein>
    <submittedName>
        <fullName evidence="1">Uncharacterized protein</fullName>
    </submittedName>
</protein>
<comment type="caution">
    <text evidence="1">The sequence shown here is derived from an EMBL/GenBank/DDBJ whole genome shotgun (WGS) entry which is preliminary data.</text>
</comment>
<evidence type="ECO:0000313" key="2">
    <source>
        <dbReference type="Proteomes" id="UP001151081"/>
    </source>
</evidence>
<evidence type="ECO:0000313" key="1">
    <source>
        <dbReference type="EMBL" id="MDC3981684.1"/>
    </source>
</evidence>
<accession>A0A9X3X0A2</accession>
<dbReference type="EMBL" id="JAGTJJ010000005">
    <property type="protein sequence ID" value="MDC3981684.1"/>
    <property type="molecule type" value="Genomic_DNA"/>
</dbReference>
<proteinExistence type="predicted"/>
<keyword evidence="2" id="KW-1185">Reference proteome</keyword>